<dbReference type="OrthoDB" id="6130045at2759"/>
<evidence type="ECO:0000313" key="5">
    <source>
        <dbReference type="EMBL" id="KAF7988231.1"/>
    </source>
</evidence>
<evidence type="ECO:0000256" key="3">
    <source>
        <dbReference type="SAM" id="MobiDB-lite"/>
    </source>
</evidence>
<dbReference type="Gene3D" id="3.30.70.330">
    <property type="match status" value="1"/>
</dbReference>
<evidence type="ECO:0000313" key="6">
    <source>
        <dbReference type="Proteomes" id="UP000639338"/>
    </source>
</evidence>
<feature type="region of interest" description="Disordered" evidence="3">
    <location>
        <begin position="1"/>
        <end position="26"/>
    </location>
</feature>
<dbReference type="SMART" id="SM00360">
    <property type="entry name" value="RRM"/>
    <property type="match status" value="1"/>
</dbReference>
<keyword evidence="6" id="KW-1185">Reference proteome</keyword>
<protein>
    <recommendedName>
        <fullName evidence="4">RRM domain-containing protein</fullName>
    </recommendedName>
</protein>
<dbReference type="CDD" id="cd12408">
    <property type="entry name" value="RRM_eIF3G_like"/>
    <property type="match status" value="1"/>
</dbReference>
<sequence length="400" mass="44651">MEQRESKNCRFDISMSENDPERDKKKLQNQLNHLKKSIDKKKEKGLDYLPPKITAKSEASNKKIPLGKSSKNKNRLASIHISNLSESFTLADLKELVKPFGHVKKLYIAKDSSTNKCKGFGYVHFKSRDDASRAIAHLNNYGYDNLILSVDWPADIPEVFWFKEETDLIRSCCALSSALGLQKSFSASDVFQLSSPEASCTLGLRSAISDLALDTAHRNGLLLEQARLDNASRSCSTWVAVGDIASTSQLPSPHGGNALQPLSTPTIPFTAADLVRSVNKKIRQNYIRRRLLTTYRALERLSQSEFNLDRLEAAASAAQTISPGTTLLVPGEVPKIAGSTVVRRKNKDHPLTVSDVERERGKQLTKYERNMMIFNWLHNLDDKTDDFLAESGVKDLQSSK</sequence>
<evidence type="ECO:0000256" key="2">
    <source>
        <dbReference type="PROSITE-ProRule" id="PRU00176"/>
    </source>
</evidence>
<comment type="caution">
    <text evidence="5">The sequence shown here is derived from an EMBL/GenBank/DDBJ whole genome shotgun (WGS) entry which is preliminary data.</text>
</comment>
<dbReference type="PANTHER" id="PTHR10352">
    <property type="entry name" value="EUKARYOTIC TRANSLATION INITIATION FACTOR 3 SUBUNIT G"/>
    <property type="match status" value="1"/>
</dbReference>
<organism evidence="5 6">
    <name type="scientific">Aphidius gifuensis</name>
    <name type="common">Parasitoid wasp</name>
    <dbReference type="NCBI Taxonomy" id="684658"/>
    <lineage>
        <taxon>Eukaryota</taxon>
        <taxon>Metazoa</taxon>
        <taxon>Ecdysozoa</taxon>
        <taxon>Arthropoda</taxon>
        <taxon>Hexapoda</taxon>
        <taxon>Insecta</taxon>
        <taxon>Pterygota</taxon>
        <taxon>Neoptera</taxon>
        <taxon>Endopterygota</taxon>
        <taxon>Hymenoptera</taxon>
        <taxon>Apocrita</taxon>
        <taxon>Ichneumonoidea</taxon>
        <taxon>Braconidae</taxon>
        <taxon>Aphidiinae</taxon>
        <taxon>Aphidius</taxon>
    </lineage>
</organism>
<dbReference type="InterPro" id="IPR012677">
    <property type="entry name" value="Nucleotide-bd_a/b_plait_sf"/>
</dbReference>
<dbReference type="SUPFAM" id="SSF54928">
    <property type="entry name" value="RNA-binding domain, RBD"/>
    <property type="match status" value="1"/>
</dbReference>
<reference evidence="5 6" key="1">
    <citation type="submission" date="2020-08" db="EMBL/GenBank/DDBJ databases">
        <title>Aphidius gifuensis genome sequencing and assembly.</title>
        <authorList>
            <person name="Du Z."/>
        </authorList>
    </citation>
    <scope>NUCLEOTIDE SEQUENCE [LARGE SCALE GENOMIC DNA]</scope>
    <source>
        <strain evidence="5">YNYX2018</strain>
        <tissue evidence="5">Adults</tissue>
    </source>
</reference>
<dbReference type="EMBL" id="JACMRX010000006">
    <property type="protein sequence ID" value="KAF7988231.1"/>
    <property type="molecule type" value="Genomic_DNA"/>
</dbReference>
<evidence type="ECO:0000259" key="4">
    <source>
        <dbReference type="PROSITE" id="PS50102"/>
    </source>
</evidence>
<dbReference type="InterPro" id="IPR034240">
    <property type="entry name" value="eIF3G_RRM"/>
</dbReference>
<feature type="domain" description="RRM" evidence="4">
    <location>
        <begin position="77"/>
        <end position="155"/>
    </location>
</feature>
<name>A0A834XP01_APHGI</name>
<dbReference type="AlphaFoldDB" id="A0A834XP01"/>
<dbReference type="PROSITE" id="PS50102">
    <property type="entry name" value="RRM"/>
    <property type="match status" value="1"/>
</dbReference>
<feature type="compositionally biased region" description="Basic and acidic residues" evidence="3">
    <location>
        <begin position="1"/>
        <end position="10"/>
    </location>
</feature>
<proteinExistence type="predicted"/>
<dbReference type="Proteomes" id="UP000639338">
    <property type="component" value="Unassembled WGS sequence"/>
</dbReference>
<dbReference type="GO" id="GO:0003723">
    <property type="term" value="F:RNA binding"/>
    <property type="evidence" value="ECO:0007669"/>
    <property type="project" value="UniProtKB-UniRule"/>
</dbReference>
<keyword evidence="1 2" id="KW-0694">RNA-binding</keyword>
<dbReference type="Pfam" id="PF00076">
    <property type="entry name" value="RRM_1"/>
    <property type="match status" value="1"/>
</dbReference>
<dbReference type="InterPro" id="IPR000504">
    <property type="entry name" value="RRM_dom"/>
</dbReference>
<dbReference type="InterPro" id="IPR035979">
    <property type="entry name" value="RBD_domain_sf"/>
</dbReference>
<evidence type="ECO:0000256" key="1">
    <source>
        <dbReference type="ARBA" id="ARBA00022884"/>
    </source>
</evidence>
<gene>
    <name evidence="5" type="ORF">HCN44_007763</name>
</gene>
<accession>A0A834XP01</accession>